<dbReference type="EMBL" id="CM055094">
    <property type="protein sequence ID" value="KAJ7562534.1"/>
    <property type="molecule type" value="Genomic_DNA"/>
</dbReference>
<name>A0ACC2E7P0_DIPCM</name>
<accession>A0ACC2E7P0</accession>
<organism evidence="1 2">
    <name type="scientific">Diphasiastrum complanatum</name>
    <name type="common">Issler's clubmoss</name>
    <name type="synonym">Lycopodium complanatum</name>
    <dbReference type="NCBI Taxonomy" id="34168"/>
    <lineage>
        <taxon>Eukaryota</taxon>
        <taxon>Viridiplantae</taxon>
        <taxon>Streptophyta</taxon>
        <taxon>Embryophyta</taxon>
        <taxon>Tracheophyta</taxon>
        <taxon>Lycopodiopsida</taxon>
        <taxon>Lycopodiales</taxon>
        <taxon>Lycopodiaceae</taxon>
        <taxon>Lycopodioideae</taxon>
        <taxon>Diphasiastrum</taxon>
    </lineage>
</organism>
<gene>
    <name evidence="1" type="ORF">O6H91_03G073200</name>
</gene>
<comment type="caution">
    <text evidence="1">The sequence shown here is derived from an EMBL/GenBank/DDBJ whole genome shotgun (WGS) entry which is preliminary data.</text>
</comment>
<sequence length="821" mass="91189">MHLLALRSFESWTGILKGDLKEMENLATDIELGAQNRWKDQRAELSAEVSTEDLCSSLGRNVSDKAIRLPILPGSLDSVNDSNPSHFRKALPPFHHEKKSYTSWQTIWLAYQTLGVVYGDIATSPLYLFSSITLKEPNENDYLGILSLVFWSITLITLIKFVFVVLYADDHGEGGNLALYSLICQHGKFTPNPADGCSRPNSELRLTFIDKLGQNTIRSKIINFLETSVASKNFLVVIAAFGISLLLGDGVLTPAISVISAIDGIRTGTPSASLSKSVVILVSAGILVALFALQRFGTRHVSFLFSPIMVAWLITTPLIGLYNIATNYPGVLKALSPHYIWIYFNKNGRHGWISLGGTILAVTGTEAMFADLGHFSRASIQLAFALIVYPSSILTYAGQAAYLIKHPQDQPTAFYKFIPHAVYWPMFAISTLAAIVASQALITASYSLVRQAMELNYFPRVKFIHTAADQEGQIYSPEVNYSLMAACLIVVFGFGGGSQIANAYGVALIWVMIITTVLVTLVMIVVWRTSLFLAFSFFGCFMLIEGVYLSAIMVKFKEGGWLPFAISVFLGFIMLTWHYGKQKSLEYEMKNQVSHDKLELAISLSGPQRAPGLCFFFTDFRNGISVPPILCHYIQTVRSVHQIVVLMTIRHSPQQTVPVDERFMIGSLGYKGFYFCTAQFGYTDKIDLRDDFVSEVFSHLKAYIGSSECTFMDNKLLTPTESEADQVAEVLSGNPMMNPSFSRTSSINAEDPLFLEMGSQSTGPTYILGKVTLKPSKRIRWVARFILGSVYTFLEKNCRSITSPWDIPTSKFVEVGMFYEI</sequence>
<proteinExistence type="predicted"/>
<reference evidence="2" key="1">
    <citation type="journal article" date="2024" name="Proc. Natl. Acad. Sci. U.S.A.">
        <title>Extraordinary preservation of gene collinearity over three hundred million years revealed in homosporous lycophytes.</title>
        <authorList>
            <person name="Li C."/>
            <person name="Wickell D."/>
            <person name="Kuo L.Y."/>
            <person name="Chen X."/>
            <person name="Nie B."/>
            <person name="Liao X."/>
            <person name="Peng D."/>
            <person name="Ji J."/>
            <person name="Jenkins J."/>
            <person name="Williams M."/>
            <person name="Shu S."/>
            <person name="Plott C."/>
            <person name="Barry K."/>
            <person name="Rajasekar S."/>
            <person name="Grimwood J."/>
            <person name="Han X."/>
            <person name="Sun S."/>
            <person name="Hou Z."/>
            <person name="He W."/>
            <person name="Dai G."/>
            <person name="Sun C."/>
            <person name="Schmutz J."/>
            <person name="Leebens-Mack J.H."/>
            <person name="Li F.W."/>
            <person name="Wang L."/>
        </authorList>
    </citation>
    <scope>NUCLEOTIDE SEQUENCE [LARGE SCALE GENOMIC DNA]</scope>
    <source>
        <strain evidence="2">cv. PW_Plant_1</strain>
    </source>
</reference>
<evidence type="ECO:0000313" key="2">
    <source>
        <dbReference type="Proteomes" id="UP001162992"/>
    </source>
</evidence>
<protein>
    <submittedName>
        <fullName evidence="1">Uncharacterized protein</fullName>
    </submittedName>
</protein>
<dbReference type="Proteomes" id="UP001162992">
    <property type="component" value="Chromosome 3"/>
</dbReference>
<evidence type="ECO:0000313" key="1">
    <source>
        <dbReference type="EMBL" id="KAJ7562534.1"/>
    </source>
</evidence>
<keyword evidence="2" id="KW-1185">Reference proteome</keyword>